<dbReference type="AlphaFoldDB" id="A0A5C8P3V0"/>
<keyword evidence="3" id="KW-0472">Membrane</keyword>
<keyword evidence="5" id="KW-1185">Reference proteome</keyword>
<reference evidence="4 5" key="1">
    <citation type="submission" date="2019-06" db="EMBL/GenBank/DDBJ databases">
        <title>Cerasibacillus sp. nov., isolated from maize field.</title>
        <authorList>
            <person name="Lin S.-Y."/>
            <person name="Tsai C.-F."/>
            <person name="Young C.-C."/>
        </authorList>
    </citation>
    <scope>NUCLEOTIDE SEQUENCE [LARGE SCALE GENOMIC DNA]</scope>
    <source>
        <strain evidence="4 5">CC-CFT480</strain>
    </source>
</reference>
<proteinExistence type="predicted"/>
<evidence type="ECO:0000256" key="3">
    <source>
        <dbReference type="SAM" id="Phobius"/>
    </source>
</evidence>
<organism evidence="4 5">
    <name type="scientific">Cerasibacillus terrae</name>
    <dbReference type="NCBI Taxonomy" id="2498845"/>
    <lineage>
        <taxon>Bacteria</taxon>
        <taxon>Bacillati</taxon>
        <taxon>Bacillota</taxon>
        <taxon>Bacilli</taxon>
        <taxon>Bacillales</taxon>
        <taxon>Bacillaceae</taxon>
        <taxon>Cerasibacillus</taxon>
    </lineage>
</organism>
<name>A0A5C8P3V0_9BACI</name>
<feature type="transmembrane region" description="Helical" evidence="3">
    <location>
        <begin position="29"/>
        <end position="50"/>
    </location>
</feature>
<dbReference type="GO" id="GO:0030420">
    <property type="term" value="P:establishment of competence for transformation"/>
    <property type="evidence" value="ECO:0007669"/>
    <property type="project" value="UniProtKB-KW"/>
</dbReference>
<evidence type="ECO:0000256" key="2">
    <source>
        <dbReference type="ARBA" id="ARBA00023287"/>
    </source>
</evidence>
<gene>
    <name evidence="4" type="ORF">FHP05_02800</name>
</gene>
<comment type="subcellular location">
    <subcellularLocation>
        <location evidence="1">Cell surface</location>
    </subcellularLocation>
</comment>
<sequence>MKICKLYFHLGEEEDIFVNNHKGFTLLEVLVATTIIFMLITTMVPLTTLLTKERKLASENLILANMLHDELQPFLWNNKSAPKQFQKKVNSKKVIFSFTREDDFIKGCVKWTNVKNKGDSICLYGLPQE</sequence>
<dbReference type="Proteomes" id="UP000321574">
    <property type="component" value="Unassembled WGS sequence"/>
</dbReference>
<evidence type="ECO:0000313" key="4">
    <source>
        <dbReference type="EMBL" id="TXL67967.1"/>
    </source>
</evidence>
<keyword evidence="3" id="KW-0812">Transmembrane</keyword>
<evidence type="ECO:0000256" key="1">
    <source>
        <dbReference type="ARBA" id="ARBA00004241"/>
    </source>
</evidence>
<evidence type="ECO:0000313" key="5">
    <source>
        <dbReference type="Proteomes" id="UP000321574"/>
    </source>
</evidence>
<dbReference type="InterPro" id="IPR012902">
    <property type="entry name" value="N_methyl_site"/>
</dbReference>
<dbReference type="Pfam" id="PF07963">
    <property type="entry name" value="N_methyl"/>
    <property type="match status" value="1"/>
</dbReference>
<dbReference type="NCBIfam" id="TIGR02532">
    <property type="entry name" value="IV_pilin_GFxxxE"/>
    <property type="match status" value="1"/>
</dbReference>
<dbReference type="EMBL" id="VDUW01000001">
    <property type="protein sequence ID" value="TXL67967.1"/>
    <property type="molecule type" value="Genomic_DNA"/>
</dbReference>
<dbReference type="OrthoDB" id="2970140at2"/>
<dbReference type="GO" id="GO:0009986">
    <property type="term" value="C:cell surface"/>
    <property type="evidence" value="ECO:0007669"/>
    <property type="project" value="UniProtKB-SubCell"/>
</dbReference>
<comment type="caution">
    <text evidence="4">The sequence shown here is derived from an EMBL/GenBank/DDBJ whole genome shotgun (WGS) entry which is preliminary data.</text>
</comment>
<accession>A0A5C8P3V0</accession>
<protein>
    <submittedName>
        <fullName evidence="4">Type II secretion system protein</fullName>
    </submittedName>
</protein>
<dbReference type="PROSITE" id="PS00409">
    <property type="entry name" value="PROKAR_NTER_METHYL"/>
    <property type="match status" value="1"/>
</dbReference>
<keyword evidence="2" id="KW-0178">Competence</keyword>
<keyword evidence="3" id="KW-1133">Transmembrane helix</keyword>